<dbReference type="Proteomes" id="UP000799302">
    <property type="component" value="Unassembled WGS sequence"/>
</dbReference>
<keyword evidence="2" id="KW-1185">Reference proteome</keyword>
<evidence type="ECO:0000313" key="2">
    <source>
        <dbReference type="Proteomes" id="UP000799302"/>
    </source>
</evidence>
<proteinExistence type="predicted"/>
<protein>
    <submittedName>
        <fullName evidence="1">Uncharacterized protein</fullName>
    </submittedName>
</protein>
<dbReference type="AlphaFoldDB" id="A0A6A6U8T7"/>
<dbReference type="EMBL" id="MU004237">
    <property type="protein sequence ID" value="KAF2667713.1"/>
    <property type="molecule type" value="Genomic_DNA"/>
</dbReference>
<name>A0A6A6U8T7_9PEZI</name>
<gene>
    <name evidence="1" type="ORF">BT63DRAFT_426562</name>
</gene>
<organism evidence="1 2">
    <name type="scientific">Microthyrium microscopicum</name>
    <dbReference type="NCBI Taxonomy" id="703497"/>
    <lineage>
        <taxon>Eukaryota</taxon>
        <taxon>Fungi</taxon>
        <taxon>Dikarya</taxon>
        <taxon>Ascomycota</taxon>
        <taxon>Pezizomycotina</taxon>
        <taxon>Dothideomycetes</taxon>
        <taxon>Dothideomycetes incertae sedis</taxon>
        <taxon>Microthyriales</taxon>
        <taxon>Microthyriaceae</taxon>
        <taxon>Microthyrium</taxon>
    </lineage>
</organism>
<accession>A0A6A6U8T7</accession>
<sequence length="64" mass="7178">MPFRGSPEVSTLCYTLLFSRMIIGSSLGDYLDYDTTFICIGKSLVLVVFFETGWLWGFNNPNGS</sequence>
<reference evidence="1" key="1">
    <citation type="journal article" date="2020" name="Stud. Mycol.">
        <title>101 Dothideomycetes genomes: a test case for predicting lifestyles and emergence of pathogens.</title>
        <authorList>
            <person name="Haridas S."/>
            <person name="Albert R."/>
            <person name="Binder M."/>
            <person name="Bloem J."/>
            <person name="Labutti K."/>
            <person name="Salamov A."/>
            <person name="Andreopoulos B."/>
            <person name="Baker S."/>
            <person name="Barry K."/>
            <person name="Bills G."/>
            <person name="Bluhm B."/>
            <person name="Cannon C."/>
            <person name="Castanera R."/>
            <person name="Culley D."/>
            <person name="Daum C."/>
            <person name="Ezra D."/>
            <person name="Gonzalez J."/>
            <person name="Henrissat B."/>
            <person name="Kuo A."/>
            <person name="Liang C."/>
            <person name="Lipzen A."/>
            <person name="Lutzoni F."/>
            <person name="Magnuson J."/>
            <person name="Mondo S."/>
            <person name="Nolan M."/>
            <person name="Ohm R."/>
            <person name="Pangilinan J."/>
            <person name="Park H.-J."/>
            <person name="Ramirez L."/>
            <person name="Alfaro M."/>
            <person name="Sun H."/>
            <person name="Tritt A."/>
            <person name="Yoshinaga Y."/>
            <person name="Zwiers L.-H."/>
            <person name="Turgeon B."/>
            <person name="Goodwin S."/>
            <person name="Spatafora J."/>
            <person name="Crous P."/>
            <person name="Grigoriev I."/>
        </authorList>
    </citation>
    <scope>NUCLEOTIDE SEQUENCE</scope>
    <source>
        <strain evidence="1">CBS 115976</strain>
    </source>
</reference>
<evidence type="ECO:0000313" key="1">
    <source>
        <dbReference type="EMBL" id="KAF2667713.1"/>
    </source>
</evidence>